<dbReference type="RefSeq" id="WP_337106292.1">
    <property type="nucleotide sequence ID" value="NZ_JAPYKS010000007.1"/>
</dbReference>
<evidence type="ECO:0000313" key="2">
    <source>
        <dbReference type="EMBL" id="MEI9409329.1"/>
    </source>
</evidence>
<dbReference type="Pfam" id="PF13817">
    <property type="entry name" value="DDE_Tnp_IS66_C"/>
    <property type="match status" value="1"/>
</dbReference>
<gene>
    <name evidence="2" type="ORF">O7A60_11190</name>
</gene>
<dbReference type="EMBL" id="JAPYKS010000007">
    <property type="protein sequence ID" value="MEI9409329.1"/>
    <property type="molecule type" value="Genomic_DNA"/>
</dbReference>
<evidence type="ECO:0000313" key="3">
    <source>
        <dbReference type="Proteomes" id="UP001387293"/>
    </source>
</evidence>
<reference evidence="2 3" key="1">
    <citation type="submission" date="2022-12" db="EMBL/GenBank/DDBJ databases">
        <authorList>
            <person name="Muema E."/>
        </authorList>
    </citation>
    <scope>NUCLEOTIDE SEQUENCE [LARGE SCALE GENOMIC DNA]</scope>
    <source>
        <strain evidence="3">1326</strain>
    </source>
</reference>
<comment type="caution">
    <text evidence="2">The sequence shown here is derived from an EMBL/GenBank/DDBJ whole genome shotgun (WGS) entry which is preliminary data.</text>
</comment>
<accession>A0ABU8KWK8</accession>
<organism evidence="2 3">
    <name type="scientific">Mesorhizobium salmacidum</name>
    <dbReference type="NCBI Taxonomy" id="3015171"/>
    <lineage>
        <taxon>Bacteria</taxon>
        <taxon>Pseudomonadati</taxon>
        <taxon>Pseudomonadota</taxon>
        <taxon>Alphaproteobacteria</taxon>
        <taxon>Hyphomicrobiales</taxon>
        <taxon>Phyllobacteriaceae</taxon>
        <taxon>Mesorhizobium</taxon>
    </lineage>
</organism>
<protein>
    <submittedName>
        <fullName evidence="2">Transposase domain-containing protein</fullName>
    </submittedName>
</protein>
<keyword evidence="3" id="KW-1185">Reference proteome</keyword>
<dbReference type="InterPro" id="IPR039552">
    <property type="entry name" value="IS66_C"/>
</dbReference>
<proteinExistence type="predicted"/>
<name>A0ABU8KWK8_9HYPH</name>
<evidence type="ECO:0000259" key="1">
    <source>
        <dbReference type="Pfam" id="PF13817"/>
    </source>
</evidence>
<feature type="domain" description="Transposase IS66 C-terminal" evidence="1">
    <location>
        <begin position="24"/>
        <end position="61"/>
    </location>
</feature>
<sequence length="102" mass="11125">MPDQKKCPVCRSRSRGENWALLASIVATCRLNDVNHVAYLAETLDAIINCHPQTQIEELMPGSENVKPKSIGDPRGAYAVPLATALWRARSRAASSSPSYTT</sequence>
<dbReference type="Proteomes" id="UP001387293">
    <property type="component" value="Unassembled WGS sequence"/>
</dbReference>